<dbReference type="RefSeq" id="WP_026936250.1">
    <property type="nucleotide sequence ID" value="NZ_CP028426.1"/>
</dbReference>
<dbReference type="EMBL" id="PXVD01000007">
    <property type="protein sequence ID" value="MDJ1370903.1"/>
    <property type="molecule type" value="Genomic_DNA"/>
</dbReference>
<accession>A0ABT7C720</accession>
<evidence type="ECO:0000313" key="1">
    <source>
        <dbReference type="EMBL" id="MDJ1370903.1"/>
    </source>
</evidence>
<gene>
    <name evidence="1" type="ORF">C7K25_05915</name>
</gene>
<name>A0ABT7C720_9MICO</name>
<keyword evidence="2" id="KW-1185">Reference proteome</keyword>
<organism evidence="1 2">
    <name type="scientific">Gulosibacter molinativorax</name>
    <dbReference type="NCBI Taxonomy" id="256821"/>
    <lineage>
        <taxon>Bacteria</taxon>
        <taxon>Bacillati</taxon>
        <taxon>Actinomycetota</taxon>
        <taxon>Actinomycetes</taxon>
        <taxon>Micrococcales</taxon>
        <taxon>Microbacteriaceae</taxon>
        <taxon>Gulosibacter</taxon>
    </lineage>
</organism>
<dbReference type="Proteomes" id="UP001170379">
    <property type="component" value="Unassembled WGS sequence"/>
</dbReference>
<reference evidence="1" key="2">
    <citation type="journal article" date="2022" name="Sci. Rep.">
        <title>In silico prediction of the enzymes involved in the degradation of the herbicide molinate by Gulosibacter molinativorax ON4T.</title>
        <authorList>
            <person name="Lopes A.R."/>
            <person name="Bunin E."/>
            <person name="Viana A.T."/>
            <person name="Froufe H."/>
            <person name="Munoz-Merida A."/>
            <person name="Pinho D."/>
            <person name="Figueiredo J."/>
            <person name="Barroso C."/>
            <person name="Vaz-Moreira I."/>
            <person name="Bellanger X."/>
            <person name="Egas C."/>
            <person name="Nunes O.C."/>
        </authorList>
    </citation>
    <scope>NUCLEOTIDE SEQUENCE</scope>
    <source>
        <strain evidence="1">ON4</strain>
    </source>
</reference>
<sequence>MQIRFSRSSRKHKVGRASAITAMTNAGVPREIDGQKLLWIGVDDRDRELEIIGFVAAEDPNLVIIIHVMPMIYRKEGHWE</sequence>
<evidence type="ECO:0000313" key="2">
    <source>
        <dbReference type="Proteomes" id="UP001170379"/>
    </source>
</evidence>
<evidence type="ECO:0008006" key="3">
    <source>
        <dbReference type="Google" id="ProtNLM"/>
    </source>
</evidence>
<proteinExistence type="predicted"/>
<protein>
    <recommendedName>
        <fullName evidence="3">DUF4258 domain-containing protein</fullName>
    </recommendedName>
</protein>
<comment type="caution">
    <text evidence="1">The sequence shown here is derived from an EMBL/GenBank/DDBJ whole genome shotgun (WGS) entry which is preliminary data.</text>
</comment>
<reference evidence="1" key="1">
    <citation type="submission" date="2018-03" db="EMBL/GenBank/DDBJ databases">
        <authorList>
            <person name="Nunes O.C."/>
            <person name="Lopes A.R."/>
            <person name="Froufe H."/>
            <person name="Munoz-Merida A."/>
            <person name="Barroso C."/>
            <person name="Egas C."/>
        </authorList>
    </citation>
    <scope>NUCLEOTIDE SEQUENCE</scope>
    <source>
        <strain evidence="1">ON4</strain>
    </source>
</reference>